<dbReference type="PROSITE" id="PS50888">
    <property type="entry name" value="BHLH"/>
    <property type="match status" value="1"/>
</dbReference>
<keyword evidence="2" id="KW-0597">Phosphoprotein</keyword>
<dbReference type="Pfam" id="PF15230">
    <property type="entry name" value="SRRM_C"/>
    <property type="match status" value="1"/>
</dbReference>
<dbReference type="InterPro" id="IPR011598">
    <property type="entry name" value="bHLH_dom"/>
</dbReference>
<evidence type="ECO:0000256" key="6">
    <source>
        <dbReference type="ARBA" id="ARBA00023242"/>
    </source>
</evidence>
<feature type="compositionally biased region" description="Polar residues" evidence="8">
    <location>
        <begin position="1213"/>
        <end position="1224"/>
    </location>
</feature>
<dbReference type="CDD" id="cd21376">
    <property type="entry name" value="cwf21_SRRM3"/>
    <property type="match status" value="1"/>
</dbReference>
<keyword evidence="7" id="KW-0175">Coiled coil</keyword>
<organism evidence="10 11">
    <name type="scientific">Bagarius yarrelli</name>
    <name type="common">Goonch</name>
    <name type="synonym">Bagrus yarrelli</name>
    <dbReference type="NCBI Taxonomy" id="175774"/>
    <lineage>
        <taxon>Eukaryota</taxon>
        <taxon>Metazoa</taxon>
        <taxon>Chordata</taxon>
        <taxon>Craniata</taxon>
        <taxon>Vertebrata</taxon>
        <taxon>Euteleostomi</taxon>
        <taxon>Actinopterygii</taxon>
        <taxon>Neopterygii</taxon>
        <taxon>Teleostei</taxon>
        <taxon>Ostariophysi</taxon>
        <taxon>Siluriformes</taxon>
        <taxon>Sisoridae</taxon>
        <taxon>Sisorinae</taxon>
        <taxon>Bagarius</taxon>
    </lineage>
</organism>
<feature type="compositionally biased region" description="Basic residues" evidence="8">
    <location>
        <begin position="1400"/>
        <end position="1415"/>
    </location>
</feature>
<evidence type="ECO:0000259" key="9">
    <source>
        <dbReference type="PROSITE" id="PS50888"/>
    </source>
</evidence>
<feature type="compositionally biased region" description="Basic and acidic residues" evidence="8">
    <location>
        <begin position="1"/>
        <end position="15"/>
    </location>
</feature>
<dbReference type="Gene3D" id="4.10.280.10">
    <property type="entry name" value="Helix-loop-helix DNA-binding domain"/>
    <property type="match status" value="1"/>
</dbReference>
<dbReference type="InterPro" id="IPR047489">
    <property type="entry name" value="SRRM3_cwf21"/>
</dbReference>
<feature type="region of interest" description="Disordered" evidence="8">
    <location>
        <begin position="609"/>
        <end position="649"/>
    </location>
</feature>
<dbReference type="Gene3D" id="6.10.140.420">
    <property type="match status" value="1"/>
</dbReference>
<dbReference type="InterPro" id="IPR013170">
    <property type="entry name" value="mRNA_splic_Cwf21_dom"/>
</dbReference>
<dbReference type="GO" id="GO:0000981">
    <property type="term" value="F:DNA-binding transcription factor activity, RNA polymerase II-specific"/>
    <property type="evidence" value="ECO:0007669"/>
    <property type="project" value="TreeGrafter"/>
</dbReference>
<name>A0A556VBA3_BAGYA</name>
<dbReference type="InterPro" id="IPR036638">
    <property type="entry name" value="HLH_DNA-bd_sf"/>
</dbReference>
<keyword evidence="6" id="KW-0539">Nucleus</keyword>
<dbReference type="Proteomes" id="UP000319801">
    <property type="component" value="Unassembled WGS sequence"/>
</dbReference>
<feature type="region of interest" description="Disordered" evidence="8">
    <location>
        <begin position="995"/>
        <end position="1516"/>
    </location>
</feature>
<keyword evidence="3" id="KW-0805">Transcription regulation</keyword>
<dbReference type="GO" id="GO:0005634">
    <property type="term" value="C:nucleus"/>
    <property type="evidence" value="ECO:0007669"/>
    <property type="project" value="UniProtKB-SubCell"/>
</dbReference>
<dbReference type="SMART" id="SM01115">
    <property type="entry name" value="cwf21"/>
    <property type="match status" value="1"/>
</dbReference>
<feature type="compositionally biased region" description="Polar residues" evidence="8">
    <location>
        <begin position="609"/>
        <end position="621"/>
    </location>
</feature>
<evidence type="ECO:0000256" key="4">
    <source>
        <dbReference type="ARBA" id="ARBA00023125"/>
    </source>
</evidence>
<feature type="coiled-coil region" evidence="7">
    <location>
        <begin position="691"/>
        <end position="725"/>
    </location>
</feature>
<feature type="compositionally biased region" description="Polar residues" evidence="8">
    <location>
        <begin position="537"/>
        <end position="547"/>
    </location>
</feature>
<proteinExistence type="predicted"/>
<feature type="region of interest" description="Disordered" evidence="8">
    <location>
        <begin position="537"/>
        <end position="565"/>
    </location>
</feature>
<feature type="compositionally biased region" description="Acidic residues" evidence="8">
    <location>
        <begin position="16"/>
        <end position="27"/>
    </location>
</feature>
<sequence length="1516" mass="169700">MAKLEMFSEKQKESEIVDSESDSEQDDGLTHAGSAGCGKSLETARCAQVIHSGHFMVSSPHSDPIPPQKEKLLRLRHGEQAALSNLQLRAIQLGQIEHRPHTHPSVSNVEKRKNPVCGFVTPLEGSEADTHRKPEAIVLEGSYWKRRIEVVIKEYHKWRIYYKKRKHKDHVPVLQTTPICRSGLEKWSDQMYPEPEACQEDVHMFDLDCFLSDISDTLFTMTQKPSSWSEERYNTYTTNADMIQPGLTPLQPSLDDLMDIPDIFASYRGHPPVHTDYADSDLMASSSNTVFLSAPSTVINTPLIHTGSQIAQSSVEVNIPCSGYPHRVLTPEMAYNPRMTTNPKSHLEYSEFHNSPAILPSMGSYGPSYSVPSISTRASDISYASISQDNPYTYSNACLKYRHTSSNQSGSSVATTPTVITHTGSMNIITQAPEGGQSYDVLDMLDYRQMPMASLLSSQEHSFSMPQQVAMGSVRGKHKQKIGGDQGFPMAMASPVSVFPPTQTSCLAKLLSSSSQERKPTVSFDPSFVGIKCHRPTSPNLASTSNMPAGHRGSQLSQHPPWSSAEVPLQCQMPTMVHSSISHGSSISSLLIPKTEKLSPVQIQAPERTSLTGNYGPTSPTILPEKTSESSHTLAGTTKTEPNRTDSRRITHISAEQKRRFNIKLGFDTLHSLVTTLSSQPSIKISKATTLQKTAEYISKMQQERAQLHEEAQRLRDEILTLNSSINMCQQQLPATGVPITRQRFDHMRESVIMEPLFETYNLMVSTASMEEMCRTTLSWLDRHCSLPALRPKNSGAFSNWSRFSLSLSSTSAISTEARVAARILILTQPPKLHKNYTKPFTRLEAEEATYFKGQLQKSAAQNYKIDCSLKDFWQLAEKMLHKHAASFRRCSDQIHSAVAMYDGAKVPSPEVSANGPPGAATRPNDHENPEEEAAPPKPVLVKKARREILDHDRKRRVELKCMELQEMMEEQGYSEEEIRQKVGTFRQMLMEKEGVITREGSNPRPPMTVLPPGAEEDAEGSGFADGYEDNYDWHGDYYDRDSVTHDDYRAKSSSSPSPPPKKRKKKKGRRHSRVDSSSPTRRGKRKKSGKKHKRDRSTSGSKRKRRHRSGTPKNKHKDKSKLRKQSPTECTSRRPQRRGSCCSSRSASVSSAASISRSPSRSNLKYRTERQKRSSPSMSPSPGLENGHHSERVRNGKHSGLCQLEGEKSNDKLQSLSSSTPSEMQRRPSPNVKEAKSHSALCRSPGRQQTHVQIGDAGKGEERQQRGGKLSSESSGKRAGRSYHSPAHSSDSQVDFQSKAKGMHLKKAKGSHSSKRHRHGKSMNRHRSGSASPTPHRRTSGRKKTKSSLQQRSSSWSSARSSSRSKSKEHTQNKTKSPHTRQNNSRERDSPHYSDAERTRRRSRSYSPIRKRRRDSPSFMEARRITSARKRPIPYYRPSPSSSSSASSYSSSSRSRSRSYNSYSSYSRSRSRNWSKSRSKSRSRSRGRSRSSSQSRSPSQAHSYYSHSSYESPGI</sequence>
<feature type="domain" description="BHLH" evidence="9">
    <location>
        <begin position="647"/>
        <end position="701"/>
    </location>
</feature>
<feature type="region of interest" description="Disordered" evidence="8">
    <location>
        <begin position="1"/>
        <end position="37"/>
    </location>
</feature>
<feature type="compositionally biased region" description="Basic residues" evidence="8">
    <location>
        <begin position="1302"/>
        <end position="1329"/>
    </location>
</feature>
<dbReference type="FunFam" id="4.10.280.10:FF:000028">
    <property type="entry name" value="MLX interacting protein like"/>
    <property type="match status" value="1"/>
</dbReference>
<feature type="compositionally biased region" description="Polar residues" evidence="8">
    <location>
        <begin position="630"/>
        <end position="640"/>
    </location>
</feature>
<comment type="caution">
    <text evidence="10">The sequence shown here is derived from an EMBL/GenBank/DDBJ whole genome shotgun (WGS) entry which is preliminary data.</text>
</comment>
<feature type="compositionally biased region" description="Low complexity" evidence="8">
    <location>
        <begin position="1348"/>
        <end position="1365"/>
    </location>
</feature>
<feature type="compositionally biased region" description="Basic and acidic residues" evidence="8">
    <location>
        <begin position="1385"/>
        <end position="1399"/>
    </location>
</feature>
<feature type="compositionally biased region" description="Basic and acidic residues" evidence="8">
    <location>
        <begin position="1032"/>
        <end position="1051"/>
    </location>
</feature>
<reference evidence="10 11" key="1">
    <citation type="journal article" date="2019" name="Genome Biol. Evol.">
        <title>Whole-Genome Sequencing of the Giant Devil Catfish, Bagarius yarrelli.</title>
        <authorList>
            <person name="Jiang W."/>
            <person name="Lv Y."/>
            <person name="Cheng L."/>
            <person name="Yang K."/>
            <person name="Chao B."/>
            <person name="Wang X."/>
            <person name="Li Y."/>
            <person name="Pan X."/>
            <person name="You X."/>
            <person name="Zhang Y."/>
            <person name="Yang J."/>
            <person name="Li J."/>
            <person name="Zhang X."/>
            <person name="Liu S."/>
            <person name="Sun C."/>
            <person name="Yang J."/>
            <person name="Shi Q."/>
        </authorList>
    </citation>
    <scope>NUCLEOTIDE SEQUENCE [LARGE SCALE GENOMIC DNA]</scope>
    <source>
        <strain evidence="10">JWS20170419001</strain>
        <tissue evidence="10">Muscle</tissue>
    </source>
</reference>
<dbReference type="SMART" id="SM00353">
    <property type="entry name" value="HLH"/>
    <property type="match status" value="1"/>
</dbReference>
<feature type="compositionally biased region" description="Basic residues" evidence="8">
    <location>
        <begin position="1061"/>
        <end position="1073"/>
    </location>
</feature>
<evidence type="ECO:0000313" key="11">
    <source>
        <dbReference type="Proteomes" id="UP000319801"/>
    </source>
</evidence>
<feature type="compositionally biased region" description="Polar residues" evidence="8">
    <location>
        <begin position="1288"/>
        <end position="1297"/>
    </location>
</feature>
<dbReference type="EMBL" id="VCAZ01000202">
    <property type="protein sequence ID" value="TTG47515.1"/>
    <property type="molecule type" value="Genomic_DNA"/>
</dbReference>
<dbReference type="SUPFAM" id="SSF47459">
    <property type="entry name" value="HLH, helix-loop-helix DNA-binding domain"/>
    <property type="match status" value="1"/>
</dbReference>
<feature type="compositionally biased region" description="Low complexity" evidence="8">
    <location>
        <begin position="1434"/>
        <end position="1469"/>
    </location>
</feature>
<feature type="compositionally biased region" description="Basic residues" evidence="8">
    <location>
        <begin position="1336"/>
        <end position="1347"/>
    </location>
</feature>
<accession>A0A556VBA3</accession>
<evidence type="ECO:0000256" key="5">
    <source>
        <dbReference type="ARBA" id="ARBA00023163"/>
    </source>
</evidence>
<feature type="compositionally biased region" description="Low complexity" evidence="8">
    <location>
        <begin position="1139"/>
        <end position="1163"/>
    </location>
</feature>
<feature type="region of interest" description="Disordered" evidence="8">
    <location>
        <begin position="908"/>
        <end position="938"/>
    </location>
</feature>
<evidence type="ECO:0000256" key="3">
    <source>
        <dbReference type="ARBA" id="ARBA00023015"/>
    </source>
</evidence>
<evidence type="ECO:0000256" key="7">
    <source>
        <dbReference type="SAM" id="Coils"/>
    </source>
</evidence>
<feature type="compositionally biased region" description="Basic residues" evidence="8">
    <location>
        <begin position="1082"/>
        <end position="1125"/>
    </location>
</feature>
<dbReference type="PANTHER" id="PTHR15741:SF41">
    <property type="entry name" value="CARBOHYDRATE-RESPONSIVE ELEMENT-BINDING PROTEIN-LIKE"/>
    <property type="match status" value="1"/>
</dbReference>
<evidence type="ECO:0000256" key="1">
    <source>
        <dbReference type="ARBA" id="ARBA00004123"/>
    </source>
</evidence>
<dbReference type="GO" id="GO:0046983">
    <property type="term" value="F:protein dimerization activity"/>
    <property type="evidence" value="ECO:0007669"/>
    <property type="project" value="InterPro"/>
</dbReference>
<feature type="compositionally biased region" description="Basic residues" evidence="8">
    <location>
        <begin position="1470"/>
        <end position="1490"/>
    </location>
</feature>
<protein>
    <submittedName>
        <fullName evidence="10">MLX-interacting protein</fullName>
    </submittedName>
</protein>
<dbReference type="GO" id="GO:0000978">
    <property type="term" value="F:RNA polymerase II cis-regulatory region sequence-specific DNA binding"/>
    <property type="evidence" value="ECO:0007669"/>
    <property type="project" value="TreeGrafter"/>
</dbReference>
<keyword evidence="5" id="KW-0804">Transcription</keyword>
<comment type="subcellular location">
    <subcellularLocation>
        <location evidence="1">Nucleus</location>
    </subcellularLocation>
</comment>
<evidence type="ECO:0000256" key="2">
    <source>
        <dbReference type="ARBA" id="ARBA00022553"/>
    </source>
</evidence>
<evidence type="ECO:0000313" key="10">
    <source>
        <dbReference type="EMBL" id="TTG47515.1"/>
    </source>
</evidence>
<dbReference type="Pfam" id="PF08312">
    <property type="entry name" value="cwf21"/>
    <property type="match status" value="1"/>
</dbReference>
<keyword evidence="11" id="KW-1185">Reference proteome</keyword>
<keyword evidence="4" id="KW-0238">DNA-binding</keyword>
<dbReference type="Pfam" id="PF00010">
    <property type="entry name" value="HLH"/>
    <property type="match status" value="1"/>
</dbReference>
<dbReference type="PANTHER" id="PTHR15741">
    <property type="entry name" value="BASIC HELIX-LOOP-HELIX ZIP TRANSCRIPTION FACTOR"/>
    <property type="match status" value="1"/>
</dbReference>
<evidence type="ECO:0000256" key="8">
    <source>
        <dbReference type="SAM" id="MobiDB-lite"/>
    </source>
</evidence>
<dbReference type="OrthoDB" id="6022628at2759"/>
<feature type="compositionally biased region" description="Low complexity" evidence="8">
    <location>
        <begin position="1491"/>
        <end position="1516"/>
    </location>
</feature>
<dbReference type="InterPro" id="IPR052207">
    <property type="entry name" value="Max-like/E-box_TFs"/>
</dbReference>
<dbReference type="InterPro" id="IPR029360">
    <property type="entry name" value="SRRM_C"/>
</dbReference>
<gene>
    <name evidence="10" type="ORF">Baya_15175</name>
</gene>